<sequence>MNNLNPIALLLTLLLTLLPLPRLDHATPSIVVLLLGGGGVTVTATGLFST</sequence>
<proteinExistence type="predicted"/>
<comment type="caution">
    <text evidence="2">The sequence shown here is derived from an EMBL/GenBank/DDBJ whole genome shotgun (WGS) entry which is preliminary data.</text>
</comment>
<gene>
    <name evidence="2" type="ORF">TIFTF001_022464</name>
</gene>
<evidence type="ECO:0000313" key="2">
    <source>
        <dbReference type="EMBL" id="GMN53311.1"/>
    </source>
</evidence>
<keyword evidence="3" id="KW-1185">Reference proteome</keyword>
<dbReference type="EMBL" id="BTGU01000046">
    <property type="protein sequence ID" value="GMN53311.1"/>
    <property type="molecule type" value="Genomic_DNA"/>
</dbReference>
<dbReference type="Proteomes" id="UP001187192">
    <property type="component" value="Unassembled WGS sequence"/>
</dbReference>
<name>A0AA88AVV0_FICCA</name>
<organism evidence="2 3">
    <name type="scientific">Ficus carica</name>
    <name type="common">Common fig</name>
    <dbReference type="NCBI Taxonomy" id="3494"/>
    <lineage>
        <taxon>Eukaryota</taxon>
        <taxon>Viridiplantae</taxon>
        <taxon>Streptophyta</taxon>
        <taxon>Embryophyta</taxon>
        <taxon>Tracheophyta</taxon>
        <taxon>Spermatophyta</taxon>
        <taxon>Magnoliopsida</taxon>
        <taxon>eudicotyledons</taxon>
        <taxon>Gunneridae</taxon>
        <taxon>Pentapetalae</taxon>
        <taxon>rosids</taxon>
        <taxon>fabids</taxon>
        <taxon>Rosales</taxon>
        <taxon>Moraceae</taxon>
        <taxon>Ficeae</taxon>
        <taxon>Ficus</taxon>
    </lineage>
</organism>
<evidence type="ECO:0008006" key="4">
    <source>
        <dbReference type="Google" id="ProtNLM"/>
    </source>
</evidence>
<keyword evidence="1" id="KW-0732">Signal</keyword>
<reference evidence="2" key="1">
    <citation type="submission" date="2023-07" db="EMBL/GenBank/DDBJ databases">
        <title>draft genome sequence of fig (Ficus carica).</title>
        <authorList>
            <person name="Takahashi T."/>
            <person name="Nishimura K."/>
        </authorList>
    </citation>
    <scope>NUCLEOTIDE SEQUENCE</scope>
</reference>
<feature type="signal peptide" evidence="1">
    <location>
        <begin position="1"/>
        <end position="26"/>
    </location>
</feature>
<dbReference type="Gramene" id="FCD_00011137-RA">
    <property type="protein sequence ID" value="FCD_00011137-RA:cds"/>
    <property type="gene ID" value="FCD_00011137"/>
</dbReference>
<accession>A0AA88AVV0</accession>
<protein>
    <recommendedName>
        <fullName evidence="4">NADH dehydrogenase subunit 2</fullName>
    </recommendedName>
</protein>
<evidence type="ECO:0000313" key="3">
    <source>
        <dbReference type="Proteomes" id="UP001187192"/>
    </source>
</evidence>
<feature type="chain" id="PRO_5041734807" description="NADH dehydrogenase subunit 2" evidence="1">
    <location>
        <begin position="27"/>
        <end position="50"/>
    </location>
</feature>
<dbReference type="AlphaFoldDB" id="A0AA88AVV0"/>
<evidence type="ECO:0000256" key="1">
    <source>
        <dbReference type="SAM" id="SignalP"/>
    </source>
</evidence>